<proteinExistence type="predicted"/>
<name>A0A8X6PCV6_NEPPI</name>
<comment type="caution">
    <text evidence="1">The sequence shown here is derived from an EMBL/GenBank/DDBJ whole genome shotgun (WGS) entry which is preliminary data.</text>
</comment>
<keyword evidence="2" id="KW-1185">Reference proteome</keyword>
<evidence type="ECO:0000313" key="1">
    <source>
        <dbReference type="EMBL" id="GFT63546.1"/>
    </source>
</evidence>
<evidence type="ECO:0000313" key="2">
    <source>
        <dbReference type="Proteomes" id="UP000887013"/>
    </source>
</evidence>
<protein>
    <submittedName>
        <fullName evidence="1">Uncharacterized protein</fullName>
    </submittedName>
</protein>
<reference evidence="1" key="1">
    <citation type="submission" date="2020-08" db="EMBL/GenBank/DDBJ databases">
        <title>Multicomponent nature underlies the extraordinary mechanical properties of spider dragline silk.</title>
        <authorList>
            <person name="Kono N."/>
            <person name="Nakamura H."/>
            <person name="Mori M."/>
            <person name="Yoshida Y."/>
            <person name="Ohtoshi R."/>
            <person name="Malay A.D."/>
            <person name="Moran D.A.P."/>
            <person name="Tomita M."/>
            <person name="Numata K."/>
            <person name="Arakawa K."/>
        </authorList>
    </citation>
    <scope>NUCLEOTIDE SEQUENCE</scope>
</reference>
<dbReference type="Proteomes" id="UP000887013">
    <property type="component" value="Unassembled WGS sequence"/>
</dbReference>
<sequence>MEVPRQSSSRGPIACFWSTNRKQNTLLLAPKENGAYRQLPTPPDEIQIPSMLLQRNKLSDSESKIVPQPDMRLCANKAENAHLC</sequence>
<organism evidence="1 2">
    <name type="scientific">Nephila pilipes</name>
    <name type="common">Giant wood spider</name>
    <name type="synonym">Nephila maculata</name>
    <dbReference type="NCBI Taxonomy" id="299642"/>
    <lineage>
        <taxon>Eukaryota</taxon>
        <taxon>Metazoa</taxon>
        <taxon>Ecdysozoa</taxon>
        <taxon>Arthropoda</taxon>
        <taxon>Chelicerata</taxon>
        <taxon>Arachnida</taxon>
        <taxon>Araneae</taxon>
        <taxon>Araneomorphae</taxon>
        <taxon>Entelegynae</taxon>
        <taxon>Araneoidea</taxon>
        <taxon>Nephilidae</taxon>
        <taxon>Nephila</taxon>
    </lineage>
</organism>
<accession>A0A8X6PCV6</accession>
<dbReference type="EMBL" id="BMAW01019481">
    <property type="protein sequence ID" value="GFT63546.1"/>
    <property type="molecule type" value="Genomic_DNA"/>
</dbReference>
<gene>
    <name evidence="1" type="ORF">NPIL_666021</name>
</gene>
<dbReference type="AlphaFoldDB" id="A0A8X6PCV6"/>